<protein>
    <submittedName>
        <fullName evidence="3">Glucose-6-phosphate dehydrogenase, C-terminal domain protein</fullName>
    </submittedName>
</protein>
<evidence type="ECO:0000259" key="2">
    <source>
        <dbReference type="Pfam" id="PF10128"/>
    </source>
</evidence>
<dbReference type="InterPro" id="IPR004555">
    <property type="entry name" value="G6PDH_assembly_OpcA"/>
</dbReference>
<gene>
    <name evidence="3" type="ORF">I553_10046</name>
</gene>
<dbReference type="PATRIC" id="fig|1299334.3.peg.9535"/>
<reference evidence="3" key="1">
    <citation type="submission" date="2014-01" db="EMBL/GenBank/DDBJ databases">
        <authorList>
            <person name="Brown-Elliot B."/>
            <person name="Wallace R."/>
            <person name="Lenaerts A."/>
            <person name="Ordway D."/>
            <person name="DeGroote M.A."/>
            <person name="Parker T."/>
            <person name="Sizemore C."/>
            <person name="Tallon L.J."/>
            <person name="Sadzewicz L.K."/>
            <person name="Sengamalay N."/>
            <person name="Fraser C.M."/>
            <person name="Hine E."/>
            <person name="Shefchek K.A."/>
            <person name="Das S.P."/>
            <person name="Tettelin H."/>
        </authorList>
    </citation>
    <scope>NUCLEOTIDE SEQUENCE [LARGE SCALE GENOMIC DNA]</scope>
    <source>
        <strain evidence="3">4042</strain>
    </source>
</reference>
<dbReference type="PANTHER" id="PTHR38658:SF1">
    <property type="entry name" value="OXPP CYCLE PROTEIN OPCA-RELATED"/>
    <property type="match status" value="1"/>
</dbReference>
<dbReference type="SUPFAM" id="SSF55347">
    <property type="entry name" value="Glyceraldehyde-3-phosphate dehydrogenase-like, C-terminal domain"/>
    <property type="match status" value="1"/>
</dbReference>
<dbReference type="EMBL" id="JAOB01000090">
    <property type="protein sequence ID" value="EUA08989.1"/>
    <property type="molecule type" value="Genomic_DNA"/>
</dbReference>
<dbReference type="InterPro" id="IPR046801">
    <property type="entry name" value="OpcA_G6PD_N"/>
</dbReference>
<dbReference type="PANTHER" id="PTHR38658">
    <property type="entry name" value="OXPP CYCLE PROTEIN OPCA-RELATED"/>
    <property type="match status" value="1"/>
</dbReference>
<dbReference type="GO" id="GO:0006006">
    <property type="term" value="P:glucose metabolic process"/>
    <property type="evidence" value="ECO:0007669"/>
    <property type="project" value="InterPro"/>
</dbReference>
<dbReference type="GO" id="GO:0004345">
    <property type="term" value="F:glucose-6-phosphate dehydrogenase activity"/>
    <property type="evidence" value="ECO:0007669"/>
    <property type="project" value="InterPro"/>
</dbReference>
<comment type="caution">
    <text evidence="3">The sequence shown here is derived from an EMBL/GenBank/DDBJ whole genome shotgun (WGS) entry which is preliminary data.</text>
</comment>
<evidence type="ECO:0000259" key="1">
    <source>
        <dbReference type="Pfam" id="PF02781"/>
    </source>
</evidence>
<dbReference type="Pfam" id="PF02781">
    <property type="entry name" value="G6PD_C"/>
    <property type="match status" value="1"/>
</dbReference>
<name>X7YPF1_MYCXE</name>
<sequence length="326" mass="35270">MTDELGANALVIRVQPDEGVTLRFGSKVPGSAMEVRDVNMDFSYGSAFAEDSPEPYERLILDVLLGEPSLFPVNAEVELAWEILDPVLDNWAAHGRPEPYAAGTWVRRHRSSCCAAPVGNGGARDYRFAGHQHHRGQQETRRVTRAGRRGDLGRVLTLVIAPDSDGVVEESIEAANFASHEHPSRVIVVMTGDRDAPDARLDAQLRAGGDSGAGEVVVLRLSGPLADHAGSVVVPFLLPDIPVVAWWPDIAPAVPAQDPLGQLAIRRITDATNGADPLSAIKSRLPGYTPATPTWPGAASRTGVRCWPRQSISRHTNRSPARWFRD</sequence>
<dbReference type="Gene3D" id="3.30.360.10">
    <property type="entry name" value="Dihydrodipicolinate Reductase, domain 2"/>
    <property type="match status" value="1"/>
</dbReference>
<feature type="domain" description="Glucose-6-phosphate dehydrogenase C-terminal" evidence="1">
    <location>
        <begin position="4"/>
        <end position="107"/>
    </location>
</feature>
<dbReference type="Pfam" id="PF10128">
    <property type="entry name" value="OpcA_G6PD_assem"/>
    <property type="match status" value="1"/>
</dbReference>
<dbReference type="GO" id="GO:0050661">
    <property type="term" value="F:NADP binding"/>
    <property type="evidence" value="ECO:0007669"/>
    <property type="project" value="InterPro"/>
</dbReference>
<dbReference type="AlphaFoldDB" id="X7YPF1"/>
<evidence type="ECO:0000313" key="3">
    <source>
        <dbReference type="EMBL" id="EUA08989.1"/>
    </source>
</evidence>
<organism evidence="3">
    <name type="scientific">Mycobacterium xenopi 4042</name>
    <dbReference type="NCBI Taxonomy" id="1299334"/>
    <lineage>
        <taxon>Bacteria</taxon>
        <taxon>Bacillati</taxon>
        <taxon>Actinomycetota</taxon>
        <taxon>Actinomycetes</taxon>
        <taxon>Mycobacteriales</taxon>
        <taxon>Mycobacteriaceae</taxon>
        <taxon>Mycobacterium</taxon>
    </lineage>
</organism>
<feature type="domain" description="Glucose-6-phosphate dehydrogenase assembly protein OpcA N-terminal" evidence="2">
    <location>
        <begin position="175"/>
        <end position="284"/>
    </location>
</feature>
<proteinExistence type="predicted"/>
<dbReference type="InterPro" id="IPR022675">
    <property type="entry name" value="G6P_DH_C"/>
</dbReference>
<accession>X7YPF1</accession>